<evidence type="ECO:0000313" key="11">
    <source>
        <dbReference type="Proteomes" id="UP000254047"/>
    </source>
</evidence>
<dbReference type="GO" id="GO:0140662">
    <property type="term" value="F:ATP-dependent protein folding chaperone"/>
    <property type="evidence" value="ECO:0007669"/>
    <property type="project" value="InterPro"/>
</dbReference>
<comment type="similarity">
    <text evidence="6 7">Belongs to the ClpX chaperone family.</text>
</comment>
<comment type="subunit">
    <text evidence="6">Component of the ClpX-ClpP complex. Forms a hexameric ring that, in the presence of ATP, binds to fourteen ClpP subunits assembled into a disk-like structure with a central cavity, resembling the structure of eukaryotic proteasomes.</text>
</comment>
<evidence type="ECO:0000256" key="3">
    <source>
        <dbReference type="ARBA" id="ARBA00022833"/>
    </source>
</evidence>
<dbReference type="EMBL" id="UHDO01000001">
    <property type="protein sequence ID" value="SUM44014.1"/>
    <property type="molecule type" value="Genomic_DNA"/>
</dbReference>
<dbReference type="InterPro" id="IPR004487">
    <property type="entry name" value="Clp_protease_ATP-bd_su_ClpX"/>
</dbReference>
<dbReference type="Gene3D" id="3.40.50.300">
    <property type="entry name" value="P-loop containing nucleotide triphosphate hydrolases"/>
    <property type="match status" value="1"/>
</dbReference>
<dbReference type="SMART" id="SM01086">
    <property type="entry name" value="ClpB_D2-small"/>
    <property type="match status" value="1"/>
</dbReference>
<evidence type="ECO:0000256" key="2">
    <source>
        <dbReference type="ARBA" id="ARBA00022741"/>
    </source>
</evidence>
<dbReference type="Pfam" id="PF10431">
    <property type="entry name" value="ClpB_D2-small"/>
    <property type="match status" value="1"/>
</dbReference>
<dbReference type="NCBIfam" id="TIGR00382">
    <property type="entry name" value="clpX"/>
    <property type="match status" value="1"/>
</dbReference>
<dbReference type="OrthoDB" id="9804062at2"/>
<keyword evidence="9" id="KW-0645">Protease</keyword>
<dbReference type="GO" id="GO:0046983">
    <property type="term" value="F:protein dimerization activity"/>
    <property type="evidence" value="ECO:0007669"/>
    <property type="project" value="UniProtKB-UniRule"/>
</dbReference>
<proteinExistence type="inferred from homology"/>
<dbReference type="FunFam" id="3.40.50.300:FF:000005">
    <property type="entry name" value="ATP-dependent Clp protease ATP-binding subunit ClpX"/>
    <property type="match status" value="1"/>
</dbReference>
<reference evidence="9 11" key="1">
    <citation type="submission" date="2018-06" db="EMBL/GenBank/DDBJ databases">
        <authorList>
            <consortium name="Pathogen Informatics"/>
            <person name="Doyle S."/>
        </authorList>
    </citation>
    <scope>NUCLEOTIDE SEQUENCE [LARGE SCALE GENOMIC DNA]</scope>
    <source>
        <strain evidence="9 11">NCTC13830</strain>
    </source>
</reference>
<dbReference type="CDD" id="cd19497">
    <property type="entry name" value="RecA-like_ClpX"/>
    <property type="match status" value="1"/>
</dbReference>
<dbReference type="InterPro" id="IPR019489">
    <property type="entry name" value="Clp_ATPase_C"/>
</dbReference>
<feature type="binding site" evidence="6 7">
    <location>
        <position position="38"/>
    </location>
    <ligand>
        <name>Zn(2+)</name>
        <dbReference type="ChEBI" id="CHEBI:29105"/>
    </ligand>
</feature>
<evidence type="ECO:0000256" key="5">
    <source>
        <dbReference type="ARBA" id="ARBA00023186"/>
    </source>
</evidence>
<feature type="domain" description="ClpX-type ZB" evidence="8">
    <location>
        <begin position="1"/>
        <end position="54"/>
    </location>
</feature>
<evidence type="ECO:0000313" key="9">
    <source>
        <dbReference type="EMBL" id="SUM44014.1"/>
    </source>
</evidence>
<dbReference type="Proteomes" id="UP000297598">
    <property type="component" value="Unassembled WGS sequence"/>
</dbReference>
<evidence type="ECO:0000256" key="4">
    <source>
        <dbReference type="ARBA" id="ARBA00022840"/>
    </source>
</evidence>
<keyword evidence="2 6" id="KW-0547">Nucleotide-binding</keyword>
<dbReference type="SUPFAM" id="SSF57716">
    <property type="entry name" value="Glucocorticoid receptor-like (DNA-binding domain)"/>
    <property type="match status" value="1"/>
</dbReference>
<dbReference type="PROSITE" id="PS51902">
    <property type="entry name" value="CLPX_ZB"/>
    <property type="match status" value="1"/>
</dbReference>
<evidence type="ECO:0000313" key="10">
    <source>
        <dbReference type="EMBL" id="TGE17485.1"/>
    </source>
</evidence>
<dbReference type="PANTHER" id="PTHR48102">
    <property type="entry name" value="ATP-DEPENDENT CLP PROTEASE ATP-BINDING SUBUNIT CLPX-LIKE, MITOCHONDRIAL-RELATED"/>
    <property type="match status" value="1"/>
</dbReference>
<gene>
    <name evidence="6 9" type="primary">clpX</name>
    <name evidence="10" type="ORF">BJR09_06720</name>
    <name evidence="9" type="ORF">NCTC13830_01404</name>
</gene>
<feature type="binding site" evidence="6 7">
    <location>
        <position position="13"/>
    </location>
    <ligand>
        <name>Zn(2+)</name>
        <dbReference type="ChEBI" id="CHEBI:29105"/>
    </ligand>
</feature>
<dbReference type="SUPFAM" id="SSF52540">
    <property type="entry name" value="P-loop containing nucleoside triphosphate hydrolases"/>
    <property type="match status" value="1"/>
</dbReference>
<evidence type="ECO:0000256" key="1">
    <source>
        <dbReference type="ARBA" id="ARBA00022723"/>
    </source>
</evidence>
<dbReference type="GO" id="GO:0051603">
    <property type="term" value="P:proteolysis involved in protein catabolic process"/>
    <property type="evidence" value="ECO:0007669"/>
    <property type="project" value="TreeGrafter"/>
</dbReference>
<dbReference type="InterPro" id="IPR038366">
    <property type="entry name" value="Znf_CppX_C4_sf"/>
</dbReference>
<dbReference type="InterPro" id="IPR059188">
    <property type="entry name" value="Znf_CLPX-like"/>
</dbReference>
<organism evidence="9 11">
    <name type="scientific">Staphylococcus petrasii</name>
    <dbReference type="NCBI Taxonomy" id="1276936"/>
    <lineage>
        <taxon>Bacteria</taxon>
        <taxon>Bacillati</taxon>
        <taxon>Bacillota</taxon>
        <taxon>Bacilli</taxon>
        <taxon>Bacillales</taxon>
        <taxon>Staphylococcaceae</taxon>
        <taxon>Staphylococcus</taxon>
    </lineage>
</organism>
<dbReference type="AlphaFoldDB" id="A0A380FYQ8"/>
<dbReference type="GO" id="GO:0008270">
    <property type="term" value="F:zinc ion binding"/>
    <property type="evidence" value="ECO:0007669"/>
    <property type="project" value="UniProtKB-UniRule"/>
</dbReference>
<reference evidence="10 12" key="2">
    <citation type="submission" date="2019-04" db="EMBL/GenBank/DDBJ databases">
        <title>Genomic characterization of Staphylococcus petrasii strains.</title>
        <authorList>
            <person name="Vrbovska V."/>
            <person name="Kovarovic V."/>
            <person name="Maslanova I."/>
            <person name="Indrakova A."/>
            <person name="Petras P."/>
            <person name="Sedo O."/>
            <person name="Svec P."/>
            <person name="Fisarova L."/>
            <person name="Sedlacek I."/>
            <person name="Doskar J."/>
            <person name="Pantucek R."/>
        </authorList>
    </citation>
    <scope>NUCLEOTIDE SEQUENCE [LARGE SCALE GENOMIC DNA]</scope>
    <source>
        <strain evidence="10 12">P5404</strain>
    </source>
</reference>
<evidence type="ECO:0000256" key="7">
    <source>
        <dbReference type="PROSITE-ProRule" id="PRU01250"/>
    </source>
</evidence>
<dbReference type="PANTHER" id="PTHR48102:SF7">
    <property type="entry name" value="ATP-DEPENDENT CLP PROTEASE ATP-BINDING SUBUNIT CLPX-LIKE, MITOCHONDRIAL"/>
    <property type="match status" value="1"/>
</dbReference>
<keyword evidence="4 6" id="KW-0067">ATP-binding</keyword>
<dbReference type="GO" id="GO:0008233">
    <property type="term" value="F:peptidase activity"/>
    <property type="evidence" value="ECO:0007669"/>
    <property type="project" value="UniProtKB-KW"/>
</dbReference>
<dbReference type="RefSeq" id="WP_103298703.1">
    <property type="nucleotide sequence ID" value="NZ_AP040368.1"/>
</dbReference>
<keyword evidence="9" id="KW-0378">Hydrolase</keyword>
<dbReference type="InterPro" id="IPR003593">
    <property type="entry name" value="AAA+_ATPase"/>
</dbReference>
<dbReference type="InterPro" id="IPR046425">
    <property type="entry name" value="ClpX_bact"/>
</dbReference>
<accession>A0A5F1B448</accession>
<dbReference type="Gene3D" id="6.20.220.10">
    <property type="entry name" value="ClpX chaperone, C4-type zinc finger domain"/>
    <property type="match status" value="1"/>
</dbReference>
<accession>A0A380FYQ8</accession>
<evidence type="ECO:0000256" key="6">
    <source>
        <dbReference type="HAMAP-Rule" id="MF_00175"/>
    </source>
</evidence>
<feature type="binding site" evidence="6 7">
    <location>
        <position position="16"/>
    </location>
    <ligand>
        <name>Zn(2+)</name>
        <dbReference type="ChEBI" id="CHEBI:29105"/>
    </ligand>
</feature>
<dbReference type="GO" id="GO:0005524">
    <property type="term" value="F:ATP binding"/>
    <property type="evidence" value="ECO:0007669"/>
    <property type="project" value="UniProtKB-UniRule"/>
</dbReference>
<feature type="binding site" evidence="6">
    <location>
        <begin position="118"/>
        <end position="125"/>
    </location>
    <ligand>
        <name>ATP</name>
        <dbReference type="ChEBI" id="CHEBI:30616"/>
    </ligand>
</feature>
<keyword evidence="5 6" id="KW-0143">Chaperone</keyword>
<dbReference type="GO" id="GO:0016887">
    <property type="term" value="F:ATP hydrolysis activity"/>
    <property type="evidence" value="ECO:0007669"/>
    <property type="project" value="InterPro"/>
</dbReference>
<dbReference type="SMART" id="SM00994">
    <property type="entry name" value="zf-C4_ClpX"/>
    <property type="match status" value="1"/>
</dbReference>
<dbReference type="EMBL" id="SRLS01000008">
    <property type="protein sequence ID" value="TGE17485.1"/>
    <property type="molecule type" value="Genomic_DNA"/>
</dbReference>
<dbReference type="SMART" id="SM00382">
    <property type="entry name" value="AAA"/>
    <property type="match status" value="1"/>
</dbReference>
<dbReference type="GO" id="GO:0051301">
    <property type="term" value="P:cell division"/>
    <property type="evidence" value="ECO:0007669"/>
    <property type="project" value="TreeGrafter"/>
</dbReference>
<keyword evidence="3 6" id="KW-0862">Zinc</keyword>
<dbReference type="HAMAP" id="MF_00175">
    <property type="entry name" value="ClpX"/>
    <property type="match status" value="1"/>
</dbReference>
<dbReference type="InterPro" id="IPR050052">
    <property type="entry name" value="ATP-dep_Clp_protease_ClpX"/>
</dbReference>
<dbReference type="FunFam" id="1.10.8.60:FF:000002">
    <property type="entry name" value="ATP-dependent Clp protease ATP-binding subunit ClpX"/>
    <property type="match status" value="1"/>
</dbReference>
<dbReference type="InterPro" id="IPR027417">
    <property type="entry name" value="P-loop_NTPase"/>
</dbReference>
<keyword evidence="12" id="KW-1185">Reference proteome</keyword>
<evidence type="ECO:0000313" key="12">
    <source>
        <dbReference type="Proteomes" id="UP000297598"/>
    </source>
</evidence>
<protein>
    <recommendedName>
        <fullName evidence="6">ATP-dependent Clp protease ATP-binding subunit ClpX</fullName>
    </recommendedName>
</protein>
<name>A0A380FYQ8_9STAP</name>
<comment type="function">
    <text evidence="6">ATP-dependent specificity component of the Clp protease. It directs the protease to specific substrates. Can perform chaperone functions in the absence of ClpP.</text>
</comment>
<evidence type="ECO:0000259" key="8">
    <source>
        <dbReference type="PROSITE" id="PS51902"/>
    </source>
</evidence>
<sequence length="420" mass="46313">MFKFNEDEENLKCSFCGKDQDQVKKLVAGSGVYICNECIELCSEIVEEELAQSSSEEFTELPTPKEIMDHLNEYVIGQEKAKKSLAVAVYNHYKRIQQLGPNEDDVELQKSNIALIGPTGSGKTLLAQTLAKTLNVPFAIADATSLTEAGYVGDDVENILLRLIQAADFDIDKAEKGIIYVDEIDKIARKSENTSITRDVSGEGVQQALLKILEGTTASVPPQGGRKHPNQELIQIDTTNILFILGGAFDGIDEVIKRRLGEKIIGFASNEADKYDEEALLEQIRPEDLQSYGLIPEFIGRVPIVANLETLDVEALKNILTQPKNALVKQYTKMLELDNVELEFTEDALAAVSEKAIERKTGARGLRSIIEEALIDIMYDVPSSDDVAKVVITAKTIQDEIEPELYDSEGNLLNDSKTSA</sequence>
<dbReference type="GO" id="GO:0051082">
    <property type="term" value="F:unfolded protein binding"/>
    <property type="evidence" value="ECO:0007669"/>
    <property type="project" value="UniProtKB-UniRule"/>
</dbReference>
<dbReference type="InterPro" id="IPR003959">
    <property type="entry name" value="ATPase_AAA_core"/>
</dbReference>
<dbReference type="NCBIfam" id="NF003745">
    <property type="entry name" value="PRK05342.1"/>
    <property type="match status" value="1"/>
</dbReference>
<dbReference type="Pfam" id="PF07724">
    <property type="entry name" value="AAA_2"/>
    <property type="match status" value="1"/>
</dbReference>
<dbReference type="Gene3D" id="1.10.8.60">
    <property type="match status" value="1"/>
</dbReference>
<dbReference type="Proteomes" id="UP000254047">
    <property type="component" value="Unassembled WGS sequence"/>
</dbReference>
<keyword evidence="1 6" id="KW-0479">Metal-binding</keyword>
<dbReference type="InterPro" id="IPR010603">
    <property type="entry name" value="Znf_CppX_C4"/>
</dbReference>
<dbReference type="GeneID" id="48902026"/>
<dbReference type="Pfam" id="PF06689">
    <property type="entry name" value="zf-C4_ClpX"/>
    <property type="match status" value="1"/>
</dbReference>
<feature type="binding site" evidence="6 7">
    <location>
        <position position="35"/>
    </location>
    <ligand>
        <name>Zn(2+)</name>
        <dbReference type="ChEBI" id="CHEBI:29105"/>
    </ligand>
</feature>
<dbReference type="GO" id="GO:0009376">
    <property type="term" value="C:HslUV protease complex"/>
    <property type="evidence" value="ECO:0007669"/>
    <property type="project" value="TreeGrafter"/>
</dbReference>